<evidence type="ECO:0000313" key="4">
    <source>
        <dbReference type="Proteomes" id="UP000704712"/>
    </source>
</evidence>
<dbReference type="GO" id="GO:0000146">
    <property type="term" value="F:microfilament motor activity"/>
    <property type="evidence" value="ECO:0007669"/>
    <property type="project" value="TreeGrafter"/>
</dbReference>
<dbReference type="GO" id="GO:0032982">
    <property type="term" value="C:myosin filament"/>
    <property type="evidence" value="ECO:0007669"/>
    <property type="project" value="TreeGrafter"/>
</dbReference>
<feature type="compositionally biased region" description="Low complexity" evidence="2">
    <location>
        <begin position="436"/>
        <end position="555"/>
    </location>
</feature>
<feature type="coiled-coil region" evidence="1">
    <location>
        <begin position="219"/>
        <end position="323"/>
    </location>
</feature>
<accession>A0A8S9VCG2</accession>
<sequence length="1080" mass="112616">MSPAKRTGKSSGKAPSTTPPVSPSSMSPTDLRVLAQALSDQVQTLTAELQTAQDAQDQAASLHTTQLQTLRAQIHDQAMEIQGWEHRAASRSQDLRLLLADQAVEIRDLTGRLDRASRQRDVMRDDNDHLLREMALAGSEIHQLQSQIHDLERDLEDSQTAGAAADVSLDRLRDELRLTQEEVVTNDYVGSAHDGSALGSARGGSPAPNPPPSSPDVALAQLSEELQDTKESLERASAGRDYALEEFVRMTRLRDEIQAKLADSELQRDKATTEWADAKRTQTELESKLRRMSDKLKEADATTAKLQDQLAAAQTQQQQLILERDRGLSERDLARRRLALVTAAVSDPLPPLSGPSQAASVSAPLPTVRGADSSTAKRPRSASPAPSTGSSRPHKQARASPKAKPKTTPVSKSAPQAGSTSKSAPQAGSTSVPKAGSTPAPKTSASPSKSGAGSKSGSTARSKSTSASKTGPVATSKAGSTVSKSGSTAKTGSTAVSKPGSASKTGSTAAASKSGSGPKTGSTTSKTGPVATSRAGSTVSKSGSTAKTGSTAVSKPGSASKTGSTAGPSVTTPAVPQPASTNPPPARTGPGKGKAKRVIPPGCGLGSSEDDEDEDSDWSDGSGPPDRSSSKRTSSSGPYPFTLSDEDDDDDDDDDESPEDSEEARAAEEALEEDTRRALSQSRSEARRRSLSTPPPQIAGTAGSGGDTAGSAIQVDSGGGSGTDGGRGSPRGGGLLGSGGGGPPGGGSPGSGGGGSPHGGGSPGSPHGGGSPGSPQGGGSPGSSHGGGSPGSVLIPAPPNSSLPGMLPVAPFGPDAAFIPGRRAPVAFATRDIEPWSAKKLNRVAVISMKITVLFPELPFRAEWIFPRTADAIPRAGYVDSLITRPLVEKLTSAAPWDTLVTTPVDPVSFRGDVRGRLGVFVRAFRDFASKHRVAIWEGTHRFPISRNQLQGSTWLSNFHKQRGNRRSHAGRAWKRVLVILVLAIQDGWCDVDILLDPSFLHLPRRGDKVAWFPGSVSRQANLEDPNLHRPEPTSLLEALREIDEAEPWRIQFRGDLSQHPGRQIQRLVGKFFNVQPKTT</sequence>
<feature type="compositionally biased region" description="Basic and acidic residues" evidence="2">
    <location>
        <begin position="663"/>
        <end position="677"/>
    </location>
</feature>
<feature type="compositionally biased region" description="Polar residues" evidence="2">
    <location>
        <begin position="557"/>
        <end position="580"/>
    </location>
</feature>
<organism evidence="3 4">
    <name type="scientific">Phytophthora infestans</name>
    <name type="common">Potato late blight agent</name>
    <name type="synonym">Botrytis infestans</name>
    <dbReference type="NCBI Taxonomy" id="4787"/>
    <lineage>
        <taxon>Eukaryota</taxon>
        <taxon>Sar</taxon>
        <taxon>Stramenopiles</taxon>
        <taxon>Oomycota</taxon>
        <taxon>Peronosporomycetes</taxon>
        <taxon>Peronosporales</taxon>
        <taxon>Peronosporaceae</taxon>
        <taxon>Phytophthora</taxon>
    </lineage>
</organism>
<evidence type="ECO:0000256" key="2">
    <source>
        <dbReference type="SAM" id="MobiDB-lite"/>
    </source>
</evidence>
<dbReference type="GO" id="GO:1902404">
    <property type="term" value="P:mitotic actomyosin contractile ring contraction"/>
    <property type="evidence" value="ECO:0007669"/>
    <property type="project" value="TreeGrafter"/>
</dbReference>
<dbReference type="Proteomes" id="UP000704712">
    <property type="component" value="Unassembled WGS sequence"/>
</dbReference>
<proteinExistence type="predicted"/>
<feature type="compositionally biased region" description="Polar residues" evidence="2">
    <location>
        <begin position="408"/>
        <end position="432"/>
    </location>
</feature>
<reference evidence="3" key="1">
    <citation type="submission" date="2020-03" db="EMBL/GenBank/DDBJ databases">
        <title>Hybrid Assembly of Korean Phytophthora infestans isolates.</title>
        <authorList>
            <person name="Prokchorchik M."/>
            <person name="Lee Y."/>
            <person name="Seo J."/>
            <person name="Cho J.-H."/>
            <person name="Park Y.-E."/>
            <person name="Jang D.-C."/>
            <person name="Im J.-S."/>
            <person name="Choi J.-G."/>
            <person name="Park H.-J."/>
            <person name="Lee G.-B."/>
            <person name="Lee Y.-G."/>
            <person name="Hong S.-Y."/>
            <person name="Cho K."/>
            <person name="Sohn K.H."/>
        </authorList>
    </citation>
    <scope>NUCLEOTIDE SEQUENCE</scope>
    <source>
        <strain evidence="3">KR_2_A2</strain>
    </source>
</reference>
<gene>
    <name evidence="3" type="ORF">GN958_ATG00144</name>
</gene>
<feature type="compositionally biased region" description="Basic residues" evidence="2">
    <location>
        <begin position="392"/>
        <end position="405"/>
    </location>
</feature>
<dbReference type="PANTHER" id="PTHR45615:SF40">
    <property type="entry name" value="MYOSIN HEAVY CHAIN, NON-MUSCLE"/>
    <property type="match status" value="1"/>
</dbReference>
<evidence type="ECO:0000313" key="3">
    <source>
        <dbReference type="EMBL" id="KAF4150665.1"/>
    </source>
</evidence>
<feature type="compositionally biased region" description="Acidic residues" evidence="2">
    <location>
        <begin position="608"/>
        <end position="618"/>
    </location>
</feature>
<feature type="compositionally biased region" description="Low complexity" evidence="2">
    <location>
        <begin position="619"/>
        <end position="636"/>
    </location>
</feature>
<name>A0A8S9VCG2_PHYIN</name>
<keyword evidence="1" id="KW-0175">Coiled coil</keyword>
<dbReference type="EMBL" id="JAACNO010000040">
    <property type="protein sequence ID" value="KAF4150665.1"/>
    <property type="molecule type" value="Genomic_DNA"/>
</dbReference>
<dbReference type="GO" id="GO:0016460">
    <property type="term" value="C:myosin II complex"/>
    <property type="evidence" value="ECO:0007669"/>
    <property type="project" value="TreeGrafter"/>
</dbReference>
<feature type="compositionally biased region" description="Gly residues" evidence="2">
    <location>
        <begin position="717"/>
        <end position="790"/>
    </location>
</feature>
<feature type="region of interest" description="Disordered" evidence="2">
    <location>
        <begin position="187"/>
        <end position="217"/>
    </location>
</feature>
<feature type="region of interest" description="Disordered" evidence="2">
    <location>
        <begin position="346"/>
        <end position="799"/>
    </location>
</feature>
<dbReference type="PANTHER" id="PTHR45615">
    <property type="entry name" value="MYOSIN HEAVY CHAIN, NON-MUSCLE"/>
    <property type="match status" value="1"/>
</dbReference>
<dbReference type="GO" id="GO:0051015">
    <property type="term" value="F:actin filament binding"/>
    <property type="evidence" value="ECO:0007669"/>
    <property type="project" value="TreeGrafter"/>
</dbReference>
<feature type="region of interest" description="Disordered" evidence="2">
    <location>
        <begin position="1"/>
        <end position="30"/>
    </location>
</feature>
<evidence type="ECO:0000256" key="1">
    <source>
        <dbReference type="SAM" id="Coils"/>
    </source>
</evidence>
<feature type="compositionally biased region" description="Acidic residues" evidence="2">
    <location>
        <begin position="644"/>
        <end position="662"/>
    </location>
</feature>
<dbReference type="GO" id="GO:0110085">
    <property type="term" value="C:mitotic actomyosin contractile ring"/>
    <property type="evidence" value="ECO:0007669"/>
    <property type="project" value="TreeGrafter"/>
</dbReference>
<protein>
    <submittedName>
        <fullName evidence="3">Uncharacterized protein</fullName>
    </submittedName>
</protein>
<dbReference type="AlphaFoldDB" id="A0A8S9VCG2"/>
<feature type="coiled-coil region" evidence="1">
    <location>
        <begin position="99"/>
        <end position="161"/>
    </location>
</feature>
<comment type="caution">
    <text evidence="3">The sequence shown here is derived from an EMBL/GenBank/DDBJ whole genome shotgun (WGS) entry which is preliminary data.</text>
</comment>